<dbReference type="Proteomes" id="UP000245609">
    <property type="component" value="Unassembled WGS sequence"/>
</dbReference>
<organism evidence="3 4">
    <name type="scientific">Smittium megazygosporum</name>
    <dbReference type="NCBI Taxonomy" id="133381"/>
    <lineage>
        <taxon>Eukaryota</taxon>
        <taxon>Fungi</taxon>
        <taxon>Fungi incertae sedis</taxon>
        <taxon>Zoopagomycota</taxon>
        <taxon>Kickxellomycotina</taxon>
        <taxon>Harpellomycetes</taxon>
        <taxon>Harpellales</taxon>
        <taxon>Legeriomycetaceae</taxon>
        <taxon>Smittium</taxon>
    </lineage>
</organism>
<dbReference type="GO" id="GO:0006629">
    <property type="term" value="P:lipid metabolic process"/>
    <property type="evidence" value="ECO:0007669"/>
    <property type="project" value="InterPro"/>
</dbReference>
<dbReference type="SUPFAM" id="SSF51695">
    <property type="entry name" value="PLC-like phosphodiesterases"/>
    <property type="match status" value="1"/>
</dbReference>
<dbReference type="EMBL" id="MBFS01000485">
    <property type="protein sequence ID" value="PVV02385.1"/>
    <property type="molecule type" value="Genomic_DNA"/>
</dbReference>
<protein>
    <submittedName>
        <fullName evidence="3">Uncharacterized protein</fullName>
    </submittedName>
</protein>
<dbReference type="Pfam" id="PF26146">
    <property type="entry name" value="PI-PLC_X"/>
    <property type="match status" value="2"/>
</dbReference>
<evidence type="ECO:0000313" key="3">
    <source>
        <dbReference type="EMBL" id="PVV02385.1"/>
    </source>
</evidence>
<feature type="region of interest" description="Disordered" evidence="1">
    <location>
        <begin position="25"/>
        <end position="47"/>
    </location>
</feature>
<sequence length="410" mass="45749">MKSCRAIPVILLLFAFSSYAQEQQQNRNINSTTRDNIITRDTSSSDKSIKCNGYSEFCSKKYNELAYPGTHNSFAVGDSIASNQNIPVRDQLESGIRFLMFDLHDPNPKNISKVLNDANVNGVAEGIVNSAFQAITDAKNLIKGRSGSSITLCHTSCYLLNAGLFQDTLNIIAAFMKENENEVITVSVENFSNFEIGAVAKDFSKSKVSRYIFNPKNYAKFPDEWPSLKEMVSDDNRLVIFISSNANETEVPWILGQNKFIAETSFENLDSKSFDCKGTFPSSKLTLLNHFKSTEKQIGDFKAYIPKKDSLEQINSEQSILDQANLCAQNNPNFRTNFVAVDYYEKGELFKAITKINNVTFDNSKFRVKSGVSRESKSGVSSKRLLIIQDILSSKWHIASLLIAIASAIA</sequence>
<dbReference type="OrthoDB" id="7984201at2759"/>
<evidence type="ECO:0000313" key="4">
    <source>
        <dbReference type="Proteomes" id="UP000245609"/>
    </source>
</evidence>
<accession>A0A2T9ZCU0</accession>
<feature type="signal peptide" evidence="2">
    <location>
        <begin position="1"/>
        <end position="20"/>
    </location>
</feature>
<gene>
    <name evidence="3" type="ORF">BB560_003158</name>
</gene>
<reference evidence="3 4" key="1">
    <citation type="journal article" date="2018" name="MBio">
        <title>Comparative Genomics Reveals the Core Gene Toolbox for the Fungus-Insect Symbiosis.</title>
        <authorList>
            <person name="Wang Y."/>
            <person name="Stata M."/>
            <person name="Wang W."/>
            <person name="Stajich J.E."/>
            <person name="White M.M."/>
            <person name="Moncalvo J.M."/>
        </authorList>
    </citation>
    <scope>NUCLEOTIDE SEQUENCE [LARGE SCALE GENOMIC DNA]</scope>
    <source>
        <strain evidence="3 4">SC-DP-2</strain>
    </source>
</reference>
<keyword evidence="2" id="KW-0732">Signal</keyword>
<feature type="chain" id="PRO_5015593652" evidence="2">
    <location>
        <begin position="21"/>
        <end position="410"/>
    </location>
</feature>
<dbReference type="STRING" id="133381.A0A2T9ZCU0"/>
<keyword evidence="4" id="KW-1185">Reference proteome</keyword>
<feature type="compositionally biased region" description="Polar residues" evidence="1">
    <location>
        <begin position="25"/>
        <end position="42"/>
    </location>
</feature>
<dbReference type="InterPro" id="IPR017946">
    <property type="entry name" value="PLC-like_Pdiesterase_TIM-brl"/>
</dbReference>
<dbReference type="InterPro" id="IPR051057">
    <property type="entry name" value="PI-PLC_domain"/>
</dbReference>
<dbReference type="AlphaFoldDB" id="A0A2T9ZCU0"/>
<evidence type="ECO:0000256" key="2">
    <source>
        <dbReference type="SAM" id="SignalP"/>
    </source>
</evidence>
<evidence type="ECO:0000256" key="1">
    <source>
        <dbReference type="SAM" id="MobiDB-lite"/>
    </source>
</evidence>
<dbReference type="PANTHER" id="PTHR13593">
    <property type="match status" value="1"/>
</dbReference>
<dbReference type="GO" id="GO:0008081">
    <property type="term" value="F:phosphoric diester hydrolase activity"/>
    <property type="evidence" value="ECO:0007669"/>
    <property type="project" value="InterPro"/>
</dbReference>
<proteinExistence type="predicted"/>
<dbReference type="Gene3D" id="3.20.20.190">
    <property type="entry name" value="Phosphatidylinositol (PI) phosphodiesterase"/>
    <property type="match status" value="1"/>
</dbReference>
<dbReference type="PANTHER" id="PTHR13593:SF140">
    <property type="entry name" value="PLC-LIKE PHOSPHODIESTERASE"/>
    <property type="match status" value="1"/>
</dbReference>
<comment type="caution">
    <text evidence="3">The sequence shown here is derived from an EMBL/GenBank/DDBJ whole genome shotgun (WGS) entry which is preliminary data.</text>
</comment>
<name>A0A2T9ZCU0_9FUNG</name>